<comment type="caution">
    <text evidence="1">The sequence shown here is derived from an EMBL/GenBank/DDBJ whole genome shotgun (WGS) entry which is preliminary data.</text>
</comment>
<reference evidence="1 2" key="1">
    <citation type="submission" date="2018-06" db="EMBL/GenBank/DDBJ databases">
        <title>Comparative genomics of Brasilonema spp. strains.</title>
        <authorList>
            <person name="Alvarenga D.O."/>
            <person name="Fiore M.F."/>
            <person name="Varani A.M."/>
        </authorList>
    </citation>
    <scope>NUCLEOTIDE SEQUENCE [LARGE SCALE GENOMIC DNA]</scope>
    <source>
        <strain evidence="1 2">SPC951</strain>
    </source>
</reference>
<name>A0ABX1PFD6_9CYAN</name>
<evidence type="ECO:0000313" key="2">
    <source>
        <dbReference type="Proteomes" id="UP000718564"/>
    </source>
</evidence>
<organism evidence="1 2">
    <name type="scientific">Brasilonema bromeliae SPC951</name>
    <dbReference type="NCBI Taxonomy" id="385972"/>
    <lineage>
        <taxon>Bacteria</taxon>
        <taxon>Bacillati</taxon>
        <taxon>Cyanobacteriota</taxon>
        <taxon>Cyanophyceae</taxon>
        <taxon>Nostocales</taxon>
        <taxon>Scytonemataceae</taxon>
        <taxon>Brasilonema</taxon>
        <taxon>Bromeliae group (in: Brasilonema)</taxon>
    </lineage>
</organism>
<gene>
    <name evidence="1" type="ORF">DP116_23775</name>
</gene>
<proteinExistence type="predicted"/>
<dbReference type="EMBL" id="QMEB01000243">
    <property type="protein sequence ID" value="NMG22306.1"/>
    <property type="molecule type" value="Genomic_DNA"/>
</dbReference>
<dbReference type="Proteomes" id="UP000718564">
    <property type="component" value="Unassembled WGS sequence"/>
</dbReference>
<accession>A0ABX1PFD6</accession>
<keyword evidence="2" id="KW-1185">Reference proteome</keyword>
<evidence type="ECO:0000313" key="1">
    <source>
        <dbReference type="EMBL" id="NMG22306.1"/>
    </source>
</evidence>
<protein>
    <submittedName>
        <fullName evidence="1">Uncharacterized protein</fullName>
    </submittedName>
</protein>
<sequence>MKFFPTLKLLLEKSHMSPRIEIAETHVSVHSSHHTPPGQASGGSLIIKLFLNHINCHMQNSVYHCKAVVFAVVEFSAKSNILIGEGL</sequence>